<accession>A0A6C0INX5</accession>
<organism evidence="2">
    <name type="scientific">viral metagenome</name>
    <dbReference type="NCBI Taxonomy" id="1070528"/>
    <lineage>
        <taxon>unclassified sequences</taxon>
        <taxon>metagenomes</taxon>
        <taxon>organismal metagenomes</taxon>
    </lineage>
</organism>
<keyword evidence="1" id="KW-0472">Membrane</keyword>
<keyword evidence="1" id="KW-1133">Transmembrane helix</keyword>
<evidence type="ECO:0000256" key="1">
    <source>
        <dbReference type="SAM" id="Phobius"/>
    </source>
</evidence>
<sequence>MIITFYHRRNTCIYLVLILYYFIAFEYRYKWYSYTSIHYIDDKLLNMFITMKPDMFEINDIYYCKSIKNKIMTGGTFTRIIYSNELVSMNGVHLIFTLNGRTQEIYNNKFKFICDTDEKTRSIIQLLQLIEHDILKERYFKNKQINYKLKEQFHSGFFKFFQSKSHVKTTNDTHSKAVLFSLKISGIWSTDDNYGITYKFTRL</sequence>
<feature type="transmembrane region" description="Helical" evidence="1">
    <location>
        <begin position="12"/>
        <end position="29"/>
    </location>
</feature>
<evidence type="ECO:0000313" key="2">
    <source>
        <dbReference type="EMBL" id="QHT93597.1"/>
    </source>
</evidence>
<proteinExistence type="predicted"/>
<dbReference type="AlphaFoldDB" id="A0A6C0INX5"/>
<dbReference type="EMBL" id="MN740209">
    <property type="protein sequence ID" value="QHT93597.1"/>
    <property type="molecule type" value="Genomic_DNA"/>
</dbReference>
<reference evidence="2" key="1">
    <citation type="journal article" date="2020" name="Nature">
        <title>Giant virus diversity and host interactions through global metagenomics.</title>
        <authorList>
            <person name="Schulz F."/>
            <person name="Roux S."/>
            <person name="Paez-Espino D."/>
            <person name="Jungbluth S."/>
            <person name="Walsh D.A."/>
            <person name="Denef V.J."/>
            <person name="McMahon K.D."/>
            <person name="Konstantinidis K.T."/>
            <person name="Eloe-Fadrosh E.A."/>
            <person name="Kyrpides N.C."/>
            <person name="Woyke T."/>
        </authorList>
    </citation>
    <scope>NUCLEOTIDE SEQUENCE</scope>
    <source>
        <strain evidence="2">GVMAG-M-3300024252-29</strain>
    </source>
</reference>
<keyword evidence="1" id="KW-0812">Transmembrane</keyword>
<protein>
    <submittedName>
        <fullName evidence="2">Uncharacterized protein</fullName>
    </submittedName>
</protein>
<name>A0A6C0INX5_9ZZZZ</name>